<evidence type="ECO:0000256" key="1">
    <source>
        <dbReference type="SAM" id="Phobius"/>
    </source>
</evidence>
<sequence length="110" mass="12249">MKKFITFFLLLHLFAPVAFGAPSEDVPVEARIAYKQVNGKVVEVVVIKTKSGKTYELYPGIAPSQIPRPSSSIPREKSEFLYLISGFLVGLLGAGVVAVWWLNRREKEGR</sequence>
<dbReference type="HOGENOM" id="CLU_2169867_0_0_0"/>
<evidence type="ECO:0000256" key="2">
    <source>
        <dbReference type="SAM" id="SignalP"/>
    </source>
</evidence>
<reference evidence="3" key="1">
    <citation type="submission" date="2011-01" db="EMBL/GenBank/DDBJ databases">
        <title>Complete sequence of chromosome of Thermovibrio ammonificans HB-1.</title>
        <authorList>
            <consortium name="US DOE Joint Genome Institute"/>
            <person name="Lucas S."/>
            <person name="Copeland A."/>
            <person name="Lapidus A."/>
            <person name="Cheng J.-F."/>
            <person name="Goodwin L."/>
            <person name="Pitluck S."/>
            <person name="Davenport K."/>
            <person name="Detter J.C."/>
            <person name="Han C."/>
            <person name="Tapia R."/>
            <person name="Land M."/>
            <person name="Hauser L."/>
            <person name="Kyrpides N."/>
            <person name="Ivanova N."/>
            <person name="Ovchinnikova G."/>
            <person name="Vetriani C."/>
            <person name="Woyke T."/>
        </authorList>
    </citation>
    <scope>NUCLEOTIDE SEQUENCE [LARGE SCALE GENOMIC DNA]</scope>
    <source>
        <strain evidence="3">HB-1</strain>
    </source>
</reference>
<dbReference type="RefSeq" id="WP_013538404.1">
    <property type="nucleotide sequence ID" value="NC_014926.1"/>
</dbReference>
<dbReference type="AlphaFoldDB" id="E8T5G5"/>
<feature type="chain" id="PRO_5003227258" evidence="2">
    <location>
        <begin position="21"/>
        <end position="110"/>
    </location>
</feature>
<proteinExistence type="predicted"/>
<keyword evidence="1" id="KW-0812">Transmembrane</keyword>
<keyword evidence="1" id="KW-1133">Transmembrane helix</keyword>
<keyword evidence="2" id="KW-0732">Signal</keyword>
<dbReference type="Proteomes" id="UP000006362">
    <property type="component" value="Chromosome"/>
</dbReference>
<protein>
    <submittedName>
        <fullName evidence="3">Uncharacterized protein</fullName>
    </submittedName>
</protein>
<keyword evidence="4" id="KW-1185">Reference proteome</keyword>
<gene>
    <name evidence="3" type="ordered locus">Theam_1663</name>
</gene>
<dbReference type="KEGG" id="tam:Theam_1663"/>
<name>E8T5G5_THEA1</name>
<accession>E8T5G5</accession>
<organism evidence="3 4">
    <name type="scientific">Thermovibrio ammonificans (strain DSM 15698 / JCM 12110 / HB-1)</name>
    <dbReference type="NCBI Taxonomy" id="648996"/>
    <lineage>
        <taxon>Bacteria</taxon>
        <taxon>Pseudomonadati</taxon>
        <taxon>Aquificota</taxon>
        <taxon>Aquificia</taxon>
        <taxon>Desulfurobacteriales</taxon>
        <taxon>Desulfurobacteriaceae</taxon>
        <taxon>Thermovibrio</taxon>
    </lineage>
</organism>
<feature type="signal peptide" evidence="2">
    <location>
        <begin position="1"/>
        <end position="20"/>
    </location>
</feature>
<keyword evidence="1" id="KW-0472">Membrane</keyword>
<evidence type="ECO:0000313" key="3">
    <source>
        <dbReference type="EMBL" id="ADU97619.1"/>
    </source>
</evidence>
<evidence type="ECO:0000313" key="4">
    <source>
        <dbReference type="Proteomes" id="UP000006362"/>
    </source>
</evidence>
<dbReference type="EMBL" id="CP002444">
    <property type="protein sequence ID" value="ADU97619.1"/>
    <property type="molecule type" value="Genomic_DNA"/>
</dbReference>
<feature type="transmembrane region" description="Helical" evidence="1">
    <location>
        <begin position="80"/>
        <end position="102"/>
    </location>
</feature>